<protein>
    <submittedName>
        <fullName evidence="3">DUF4019 domain-containing protein</fullName>
    </submittedName>
</protein>
<gene>
    <name evidence="3" type="ORF">GRF63_08005</name>
</gene>
<dbReference type="Pfam" id="PF13211">
    <property type="entry name" value="DUF4019"/>
    <property type="match status" value="1"/>
</dbReference>
<accession>A0A844XBR4</accession>
<dbReference type="RefSeq" id="WP_160485514.1">
    <property type="nucleotide sequence ID" value="NZ_WUBR01000002.1"/>
</dbReference>
<dbReference type="InterPro" id="IPR016032">
    <property type="entry name" value="Sig_transdc_resp-reg_C-effctor"/>
</dbReference>
<dbReference type="InterPro" id="IPR036388">
    <property type="entry name" value="WH-like_DNA-bd_sf"/>
</dbReference>
<dbReference type="InterPro" id="IPR025091">
    <property type="entry name" value="DUF4019"/>
</dbReference>
<dbReference type="InterPro" id="IPR000792">
    <property type="entry name" value="Tscrpt_reg_LuxR_C"/>
</dbReference>
<sequence length="280" mass="29919">MTNSVNELSEKEKEALRLLFAGHDAKSSARELDLSFHTINDRLRSARRKLGVSSSREAARLLVEAETLAVPGNATPESVAHTHFGVASAGHHANDDDSVATEDGDTPRPIWQRKGVLIMTISLAIVAMAAALSTSGEDAGRADGRSHDNLAQKAGDGAPASGSEVGVEQHARDWLALVDNGNAEASRAAAGAAMRERHSQGVWELGVALRQNNWGVPLRRNLVETKMRPAEESGALGDFAILTFESEFSNRAQVTEQVTMQRVGGDWVVADYDGDDGTDD</sequence>
<dbReference type="EMBL" id="WUBR01000002">
    <property type="protein sequence ID" value="MWV27847.1"/>
    <property type="molecule type" value="Genomic_DNA"/>
</dbReference>
<evidence type="ECO:0000313" key="4">
    <source>
        <dbReference type="Proteomes" id="UP000461409"/>
    </source>
</evidence>
<dbReference type="GO" id="GO:0003677">
    <property type="term" value="F:DNA binding"/>
    <property type="evidence" value="ECO:0007669"/>
    <property type="project" value="InterPro"/>
</dbReference>
<dbReference type="GO" id="GO:0006355">
    <property type="term" value="P:regulation of DNA-templated transcription"/>
    <property type="evidence" value="ECO:0007669"/>
    <property type="project" value="InterPro"/>
</dbReference>
<organism evidence="3 4">
    <name type="scientific">Aurantiacibacter rhizosphaerae</name>
    <dbReference type="NCBI Taxonomy" id="2691582"/>
    <lineage>
        <taxon>Bacteria</taxon>
        <taxon>Pseudomonadati</taxon>
        <taxon>Pseudomonadota</taxon>
        <taxon>Alphaproteobacteria</taxon>
        <taxon>Sphingomonadales</taxon>
        <taxon>Erythrobacteraceae</taxon>
        <taxon>Aurantiacibacter</taxon>
    </lineage>
</organism>
<proteinExistence type="predicted"/>
<dbReference type="Pfam" id="PF00196">
    <property type="entry name" value="GerE"/>
    <property type="match status" value="1"/>
</dbReference>
<evidence type="ECO:0000256" key="1">
    <source>
        <dbReference type="SAM" id="MobiDB-lite"/>
    </source>
</evidence>
<evidence type="ECO:0000313" key="3">
    <source>
        <dbReference type="EMBL" id="MWV27847.1"/>
    </source>
</evidence>
<feature type="compositionally biased region" description="Basic and acidic residues" evidence="1">
    <location>
        <begin position="138"/>
        <end position="150"/>
    </location>
</feature>
<dbReference type="PROSITE" id="PS50043">
    <property type="entry name" value="HTH_LUXR_2"/>
    <property type="match status" value="1"/>
</dbReference>
<dbReference type="Proteomes" id="UP000461409">
    <property type="component" value="Unassembled WGS sequence"/>
</dbReference>
<dbReference type="AlphaFoldDB" id="A0A844XBR4"/>
<dbReference type="Gene3D" id="1.10.10.10">
    <property type="entry name" value="Winged helix-like DNA-binding domain superfamily/Winged helix DNA-binding domain"/>
    <property type="match status" value="1"/>
</dbReference>
<keyword evidence="4" id="KW-1185">Reference proteome</keyword>
<name>A0A844XBR4_9SPHN</name>
<feature type="domain" description="HTH luxR-type" evidence="2">
    <location>
        <begin position="1"/>
        <end position="66"/>
    </location>
</feature>
<comment type="caution">
    <text evidence="3">The sequence shown here is derived from an EMBL/GenBank/DDBJ whole genome shotgun (WGS) entry which is preliminary data.</text>
</comment>
<dbReference type="SMART" id="SM00421">
    <property type="entry name" value="HTH_LUXR"/>
    <property type="match status" value="1"/>
</dbReference>
<dbReference type="SUPFAM" id="SSF46894">
    <property type="entry name" value="C-terminal effector domain of the bipartite response regulators"/>
    <property type="match status" value="1"/>
</dbReference>
<reference evidence="3 4" key="1">
    <citation type="submission" date="2019-12" db="EMBL/GenBank/DDBJ databases">
        <authorList>
            <person name="Lee S.D."/>
        </authorList>
    </citation>
    <scope>NUCLEOTIDE SEQUENCE [LARGE SCALE GENOMIC DNA]</scope>
    <source>
        <strain evidence="3 4">GH3-10</strain>
    </source>
</reference>
<reference evidence="3 4" key="2">
    <citation type="submission" date="2020-02" db="EMBL/GenBank/DDBJ databases">
        <title>Erythrobacter dongmakensis sp. nov., isolated from a tidal mudflat.</title>
        <authorList>
            <person name="Kim I.S."/>
        </authorList>
    </citation>
    <scope>NUCLEOTIDE SEQUENCE [LARGE SCALE GENOMIC DNA]</scope>
    <source>
        <strain evidence="3 4">GH3-10</strain>
    </source>
</reference>
<evidence type="ECO:0000259" key="2">
    <source>
        <dbReference type="PROSITE" id="PS50043"/>
    </source>
</evidence>
<feature type="region of interest" description="Disordered" evidence="1">
    <location>
        <begin position="137"/>
        <end position="166"/>
    </location>
</feature>